<evidence type="ECO:0000256" key="4">
    <source>
        <dbReference type="ARBA" id="ARBA00023002"/>
    </source>
</evidence>
<dbReference type="InterPro" id="IPR036291">
    <property type="entry name" value="NAD(P)-bd_dom_sf"/>
</dbReference>
<dbReference type="OrthoDB" id="9794387at2"/>
<dbReference type="Gene3D" id="3.40.50.720">
    <property type="entry name" value="NAD(P)-binding Rossmann-like Domain"/>
    <property type="match status" value="1"/>
</dbReference>
<dbReference type="Proteomes" id="UP000316008">
    <property type="component" value="Unassembled WGS sequence"/>
</dbReference>
<evidence type="ECO:0000313" key="6">
    <source>
        <dbReference type="Proteomes" id="UP000316008"/>
    </source>
</evidence>
<dbReference type="GO" id="GO:0005737">
    <property type="term" value="C:cytoplasm"/>
    <property type="evidence" value="ECO:0007669"/>
    <property type="project" value="UniProtKB-SubCell"/>
</dbReference>
<comment type="caution">
    <text evidence="5">The sequence shown here is derived from an EMBL/GenBank/DDBJ whole genome shotgun (WGS) entry which is preliminary data.</text>
</comment>
<keyword evidence="2" id="KW-0963">Cytoplasm</keyword>
<organism evidence="5 6">
    <name type="scientific">Fluviicola chungangensis</name>
    <dbReference type="NCBI Taxonomy" id="2597671"/>
    <lineage>
        <taxon>Bacteria</taxon>
        <taxon>Pseudomonadati</taxon>
        <taxon>Bacteroidota</taxon>
        <taxon>Flavobacteriia</taxon>
        <taxon>Flavobacteriales</taxon>
        <taxon>Crocinitomicaceae</taxon>
        <taxon>Fluviicola</taxon>
    </lineage>
</organism>
<reference evidence="5 6" key="1">
    <citation type="submission" date="2019-07" db="EMBL/GenBank/DDBJ databases">
        <authorList>
            <person name="Huq M.A."/>
        </authorList>
    </citation>
    <scope>NUCLEOTIDE SEQUENCE [LARGE SCALE GENOMIC DNA]</scope>
    <source>
        <strain evidence="5 6">MAH-3</strain>
    </source>
</reference>
<dbReference type="PANTHER" id="PTHR44085:SF2">
    <property type="entry name" value="SEPIAPTERIN REDUCTASE"/>
    <property type="match status" value="1"/>
</dbReference>
<evidence type="ECO:0000256" key="2">
    <source>
        <dbReference type="ARBA" id="ARBA00022490"/>
    </source>
</evidence>
<comment type="subcellular location">
    <subcellularLocation>
        <location evidence="1">Cytoplasm</location>
    </subcellularLocation>
</comment>
<evidence type="ECO:0000313" key="5">
    <source>
        <dbReference type="EMBL" id="TSJ46693.1"/>
    </source>
</evidence>
<keyword evidence="4" id="KW-0560">Oxidoreductase</keyword>
<keyword evidence="6" id="KW-1185">Reference proteome</keyword>
<gene>
    <name evidence="5" type="ORF">FO442_05905</name>
</gene>
<dbReference type="SUPFAM" id="SSF51735">
    <property type="entry name" value="NAD(P)-binding Rossmann-fold domains"/>
    <property type="match status" value="1"/>
</dbReference>
<dbReference type="PANTHER" id="PTHR44085">
    <property type="entry name" value="SEPIAPTERIN REDUCTASE"/>
    <property type="match status" value="1"/>
</dbReference>
<accession>A0A556N3S9</accession>
<keyword evidence="3" id="KW-0521">NADP</keyword>
<dbReference type="InterPro" id="IPR020904">
    <property type="entry name" value="Sc_DH/Rdtase_CS"/>
</dbReference>
<dbReference type="InterPro" id="IPR051721">
    <property type="entry name" value="Biopterin_syn/organic_redct"/>
</dbReference>
<dbReference type="EMBL" id="VLPL01000002">
    <property type="protein sequence ID" value="TSJ46693.1"/>
    <property type="molecule type" value="Genomic_DNA"/>
</dbReference>
<dbReference type="Pfam" id="PF00106">
    <property type="entry name" value="adh_short"/>
    <property type="match status" value="1"/>
</dbReference>
<dbReference type="GO" id="GO:0004757">
    <property type="term" value="F:sepiapterin reductase (NADP+) activity"/>
    <property type="evidence" value="ECO:0007669"/>
    <property type="project" value="TreeGrafter"/>
</dbReference>
<dbReference type="PROSITE" id="PS00061">
    <property type="entry name" value="ADH_SHORT"/>
    <property type="match status" value="1"/>
</dbReference>
<evidence type="ECO:0000256" key="1">
    <source>
        <dbReference type="ARBA" id="ARBA00004496"/>
    </source>
</evidence>
<evidence type="ECO:0000256" key="3">
    <source>
        <dbReference type="ARBA" id="ARBA00022857"/>
    </source>
</evidence>
<name>A0A556N3S9_9FLAO</name>
<dbReference type="PRINTS" id="PR00081">
    <property type="entry name" value="GDHRDH"/>
</dbReference>
<sequence length="278" mass="31592">MSYEKAFLLNRMERFFYLGYKTLFNSHSRLVFAFCMHLFEFNNMVIITGTSRGIGKAIAENYLSLNEKVIGIGRNHPISHPQYSSIHCDLSIPESVEQISFPDLSLEAVVFIHNAGILGTVDYFEKLDSTEISRVMQVNLFAGAVILQKLLRQIPKSQSFKSIFISSGAGKTPIASWASYCASKAAVDLFCQTIQEEEQQLGRKNFHCLSVAPGVVDTDMQTFIRNTDEQAFREVARFKEYKNSNQLFSPELVAKKLFKLVHETPLEQVLYSLRDIHL</sequence>
<proteinExistence type="predicted"/>
<protein>
    <submittedName>
        <fullName evidence="5">SDR family NAD(P)-dependent oxidoreductase</fullName>
    </submittedName>
</protein>
<dbReference type="AlphaFoldDB" id="A0A556N3S9"/>
<dbReference type="InterPro" id="IPR002347">
    <property type="entry name" value="SDR_fam"/>
</dbReference>
<dbReference type="GO" id="GO:0006729">
    <property type="term" value="P:tetrahydrobiopterin biosynthetic process"/>
    <property type="evidence" value="ECO:0007669"/>
    <property type="project" value="TreeGrafter"/>
</dbReference>